<keyword evidence="9" id="KW-1185">Reference proteome</keyword>
<keyword evidence="3 6" id="KW-0812">Transmembrane</keyword>
<evidence type="ECO:0000256" key="2">
    <source>
        <dbReference type="ARBA" id="ARBA00022475"/>
    </source>
</evidence>
<protein>
    <submittedName>
        <fullName evidence="8">DMT family transporter</fullName>
    </submittedName>
</protein>
<feature type="transmembrane region" description="Helical" evidence="6">
    <location>
        <begin position="174"/>
        <end position="194"/>
    </location>
</feature>
<dbReference type="Proteomes" id="UP001322481">
    <property type="component" value="Plasmid pMhuNZP2235a"/>
</dbReference>
<dbReference type="PANTHER" id="PTHR42920">
    <property type="entry name" value="OS03G0707200 PROTEIN-RELATED"/>
    <property type="match status" value="1"/>
</dbReference>
<keyword evidence="5 6" id="KW-0472">Membrane</keyword>
<feature type="domain" description="EamA" evidence="7">
    <location>
        <begin position="7"/>
        <end position="135"/>
    </location>
</feature>
<organism evidence="8 9">
    <name type="scientific">Mesorhizobium huakuii</name>
    <dbReference type="NCBI Taxonomy" id="28104"/>
    <lineage>
        <taxon>Bacteria</taxon>
        <taxon>Pseudomonadati</taxon>
        <taxon>Pseudomonadota</taxon>
        <taxon>Alphaproteobacteria</taxon>
        <taxon>Hyphomicrobiales</taxon>
        <taxon>Phyllobacteriaceae</taxon>
        <taxon>Mesorhizobium</taxon>
    </lineage>
</organism>
<feature type="transmembrane region" description="Helical" evidence="6">
    <location>
        <begin position="206"/>
        <end position="224"/>
    </location>
</feature>
<dbReference type="InterPro" id="IPR000620">
    <property type="entry name" value="EamA_dom"/>
</dbReference>
<dbReference type="SUPFAM" id="SSF103481">
    <property type="entry name" value="Multidrug resistance efflux transporter EmrE"/>
    <property type="match status" value="2"/>
</dbReference>
<comment type="subcellular location">
    <subcellularLocation>
        <location evidence="1">Cell membrane</location>
        <topology evidence="1">Multi-pass membrane protein</topology>
    </subcellularLocation>
</comment>
<feature type="transmembrane region" description="Helical" evidence="6">
    <location>
        <begin position="96"/>
        <end position="113"/>
    </location>
</feature>
<feature type="domain" description="EamA" evidence="7">
    <location>
        <begin position="145"/>
        <end position="277"/>
    </location>
</feature>
<dbReference type="PANTHER" id="PTHR42920:SF5">
    <property type="entry name" value="EAMA DOMAIN-CONTAINING PROTEIN"/>
    <property type="match status" value="1"/>
</dbReference>
<evidence type="ECO:0000313" key="8">
    <source>
        <dbReference type="EMBL" id="WQC02572.1"/>
    </source>
</evidence>
<gene>
    <name evidence="8" type="ORF">U0R22_006822</name>
</gene>
<evidence type="ECO:0000256" key="5">
    <source>
        <dbReference type="ARBA" id="ARBA00023136"/>
    </source>
</evidence>
<geneLocation type="plasmid" evidence="8 9">
    <name>pMhuNZP2235a</name>
</geneLocation>
<feature type="transmembrane region" description="Helical" evidence="6">
    <location>
        <begin position="145"/>
        <end position="162"/>
    </location>
</feature>
<accession>A0ABZ0W3J8</accession>
<keyword evidence="4 6" id="KW-1133">Transmembrane helix</keyword>
<keyword evidence="2" id="KW-1003">Cell membrane</keyword>
<evidence type="ECO:0000256" key="4">
    <source>
        <dbReference type="ARBA" id="ARBA00022989"/>
    </source>
</evidence>
<dbReference type="Pfam" id="PF00892">
    <property type="entry name" value="EamA"/>
    <property type="match status" value="2"/>
</dbReference>
<evidence type="ECO:0000256" key="6">
    <source>
        <dbReference type="SAM" id="Phobius"/>
    </source>
</evidence>
<dbReference type="InterPro" id="IPR051258">
    <property type="entry name" value="Diverse_Substrate_Transporter"/>
</dbReference>
<dbReference type="RefSeq" id="WP_322419536.1">
    <property type="nucleotide sequence ID" value="NZ_CP139859.1"/>
</dbReference>
<proteinExistence type="predicted"/>
<dbReference type="InterPro" id="IPR037185">
    <property type="entry name" value="EmrE-like"/>
</dbReference>
<feature type="transmembrane region" description="Helical" evidence="6">
    <location>
        <begin position="120"/>
        <end position="139"/>
    </location>
</feature>
<sequence>MSRFKANSLLMLAAVIWGVGNVFHKTILAHLDPIAVVFLTSGIAALVTLPFAVRERAHLANTGWLPSVTRVVLLFALGCVVQQLSYVSTTVTNSSLLISASTVITPIAAWLIMRERPTALILFVAILTVVGSALLAGGFNGSATAGDVFAILTAICFAVWTVELGRHVQAHGHPFATAVAQFMGTAVATLPFALQGTMTFPAIVSAWPELVMLGVFSTAVGFYLQTSAQRYTTSSHAAVICSGEGVFAAISAAALLGERLSTDGFLGAGVILSCVLFAAVSAGPKLDPSVP</sequence>
<feature type="transmembrane region" description="Helical" evidence="6">
    <location>
        <begin position="34"/>
        <end position="52"/>
    </location>
</feature>
<dbReference type="EMBL" id="CP139859">
    <property type="protein sequence ID" value="WQC02572.1"/>
    <property type="molecule type" value="Genomic_DNA"/>
</dbReference>
<feature type="transmembrane region" description="Helical" evidence="6">
    <location>
        <begin position="263"/>
        <end position="283"/>
    </location>
</feature>
<evidence type="ECO:0000313" key="9">
    <source>
        <dbReference type="Proteomes" id="UP001322481"/>
    </source>
</evidence>
<feature type="transmembrane region" description="Helical" evidence="6">
    <location>
        <begin position="64"/>
        <end position="84"/>
    </location>
</feature>
<evidence type="ECO:0000256" key="3">
    <source>
        <dbReference type="ARBA" id="ARBA00022692"/>
    </source>
</evidence>
<name>A0ABZ0W3J8_9HYPH</name>
<feature type="transmembrane region" description="Helical" evidence="6">
    <location>
        <begin position="9"/>
        <end position="28"/>
    </location>
</feature>
<reference evidence="8 9" key="1">
    <citation type="submission" date="2023-11" db="EMBL/GenBank/DDBJ databases">
        <authorList>
            <person name="Panchal A.K."/>
            <person name="Meaney J.S."/>
            <person name="Karas B.J."/>
            <person name="diCenzo G.C."/>
        </authorList>
    </citation>
    <scope>NUCLEOTIDE SEQUENCE [LARGE SCALE GENOMIC DNA]</scope>
    <source>
        <strain evidence="8 9">NZP2235</strain>
        <plasmid evidence="8 9">pMhuNZP2235a</plasmid>
    </source>
</reference>
<evidence type="ECO:0000259" key="7">
    <source>
        <dbReference type="Pfam" id="PF00892"/>
    </source>
</evidence>
<keyword evidence="8" id="KW-0614">Plasmid</keyword>
<evidence type="ECO:0000256" key="1">
    <source>
        <dbReference type="ARBA" id="ARBA00004651"/>
    </source>
</evidence>